<dbReference type="Proteomes" id="UP001143856">
    <property type="component" value="Unassembled WGS sequence"/>
</dbReference>
<sequence>MSSQKGDATEVQTEGGSQSPASGDEPLQPRQESLVRSTLLFLSLGIAVFAGGLDANVVAPAVPAITDDFGSAEDAGCYLALSSCQMAWAQIYKSFPAKPVFFIAFIVFELGNLVSALAPNSAAVIIGRVIAGAGISGSFVGGLIIVSYIIPLRWRPIITAIFALVIGSTQTGGPVVGGALTSRLSWHWCFWISLPIGGLSLLLAVFGGPVKDPEGRRDGFKQFTEEFDIIGFILWVLAVVALTLTLQFGGGRFDWTSGPLIALYVITILLFVAFSFSQIRRGDRALAPGRIMKHRSFAASALYVLSMQAVKAQITYFLPIFFQAAQNKTALESGVATIPSFLSYFIFQIIANVCVSWLGLYAPFMLAGGLIGTAGTGLLSTLTTSTPAPSWIGYQILALSGFGIGFNGPQIAAQTIFRDHNDTPIALTIITTCQDLGGSLGISIGSAIFTSLVRQRVRQVIPDITAAQIFGAGITGLQALVEPEQRPLIAEAFAYGVRVIFYVSVALAAATAILACFVDWKSVKDKDETLAAGNTELTDI</sequence>
<dbReference type="EMBL" id="JAPDGR010001687">
    <property type="protein sequence ID" value="KAJ2980414.1"/>
    <property type="molecule type" value="Genomic_DNA"/>
</dbReference>
<reference evidence="1" key="1">
    <citation type="submission" date="2022-10" db="EMBL/GenBank/DDBJ databases">
        <title>Genome Sequence of Xylaria curta.</title>
        <authorList>
            <person name="Buettner E."/>
        </authorList>
    </citation>
    <scope>NUCLEOTIDE SEQUENCE</scope>
    <source>
        <strain evidence="1">Babe10</strain>
    </source>
</reference>
<name>A0ACC1NMW6_9PEZI</name>
<evidence type="ECO:0000313" key="2">
    <source>
        <dbReference type="Proteomes" id="UP001143856"/>
    </source>
</evidence>
<evidence type="ECO:0000313" key="1">
    <source>
        <dbReference type="EMBL" id="KAJ2980414.1"/>
    </source>
</evidence>
<organism evidence="1 2">
    <name type="scientific">Xylaria curta</name>
    <dbReference type="NCBI Taxonomy" id="42375"/>
    <lineage>
        <taxon>Eukaryota</taxon>
        <taxon>Fungi</taxon>
        <taxon>Dikarya</taxon>
        <taxon>Ascomycota</taxon>
        <taxon>Pezizomycotina</taxon>
        <taxon>Sordariomycetes</taxon>
        <taxon>Xylariomycetidae</taxon>
        <taxon>Xylariales</taxon>
        <taxon>Xylariaceae</taxon>
        <taxon>Xylaria</taxon>
    </lineage>
</organism>
<accession>A0ACC1NMW6</accession>
<keyword evidence="2" id="KW-1185">Reference proteome</keyword>
<comment type="caution">
    <text evidence="1">The sequence shown here is derived from an EMBL/GenBank/DDBJ whole genome shotgun (WGS) entry which is preliminary data.</text>
</comment>
<gene>
    <name evidence="1" type="ORF">NUW58_g6949</name>
</gene>
<protein>
    <submittedName>
        <fullName evidence="1">Uncharacterized protein</fullName>
    </submittedName>
</protein>
<proteinExistence type="predicted"/>